<gene>
    <name evidence="1" type="ORF">HB844_10855</name>
</gene>
<comment type="caution">
    <text evidence="1">The sequence shown here is derived from an EMBL/GenBank/DDBJ whole genome shotgun (WGS) entry which is preliminary data.</text>
</comment>
<accession>A0A841YGM0</accession>
<organism evidence="1 2">
    <name type="scientific">Listeria fleischmannii</name>
    <dbReference type="NCBI Taxonomy" id="1069827"/>
    <lineage>
        <taxon>Bacteria</taxon>
        <taxon>Bacillati</taxon>
        <taxon>Bacillota</taxon>
        <taxon>Bacilli</taxon>
        <taxon>Bacillales</taxon>
        <taxon>Listeriaceae</taxon>
        <taxon>Listeria</taxon>
    </lineage>
</organism>
<evidence type="ECO:0000313" key="2">
    <source>
        <dbReference type="Proteomes" id="UP000571128"/>
    </source>
</evidence>
<name>A0A841YGM0_9LIST</name>
<evidence type="ECO:0000313" key="1">
    <source>
        <dbReference type="EMBL" id="MBC1399370.1"/>
    </source>
</evidence>
<dbReference type="EMBL" id="JAARPY010000011">
    <property type="protein sequence ID" value="MBC1399370.1"/>
    <property type="molecule type" value="Genomic_DNA"/>
</dbReference>
<protein>
    <submittedName>
        <fullName evidence="1">Uncharacterized protein</fullName>
    </submittedName>
</protein>
<sequence length="94" mass="10382">MKKIIVKCLVALVAFGLVLGGSGEVIGLQDNKVEAAAATKLYVTISYTSQIQYGSLYVTYKANGYTYKGTVYNQSQPLCYAKNVTNYYTGWVFR</sequence>
<dbReference type="AlphaFoldDB" id="A0A841YGM0"/>
<reference evidence="1 2" key="1">
    <citation type="submission" date="2020-03" db="EMBL/GenBank/DDBJ databases">
        <title>Soil Listeria distribution.</title>
        <authorList>
            <person name="Liao J."/>
            <person name="Wiedmann M."/>
        </authorList>
    </citation>
    <scope>NUCLEOTIDE SEQUENCE [LARGE SCALE GENOMIC DNA]</scope>
    <source>
        <strain evidence="1 2">FSL L7-1645</strain>
    </source>
</reference>
<proteinExistence type="predicted"/>
<dbReference type="Proteomes" id="UP000571128">
    <property type="component" value="Unassembled WGS sequence"/>
</dbReference>
<dbReference type="RefSeq" id="WP_115095883.1">
    <property type="nucleotide sequence ID" value="NZ_JAARPY010000011.1"/>
</dbReference>